<feature type="domain" description="Ig-like" evidence="7">
    <location>
        <begin position="12"/>
        <end position="107"/>
    </location>
</feature>
<dbReference type="GO" id="GO:0008037">
    <property type="term" value="P:cell recognition"/>
    <property type="evidence" value="ECO:0007669"/>
    <property type="project" value="TreeGrafter"/>
</dbReference>
<dbReference type="SMART" id="SM00409">
    <property type="entry name" value="IG"/>
    <property type="match status" value="2"/>
</dbReference>
<dbReference type="PROSITE" id="PS50835">
    <property type="entry name" value="IG_LIKE"/>
    <property type="match status" value="1"/>
</dbReference>
<dbReference type="PANTHER" id="PTHR47118:SF1">
    <property type="entry name" value="CYTOTOXIC AND REGULATORY T-CELL MOLECULE"/>
    <property type="match status" value="1"/>
</dbReference>
<feature type="region of interest" description="Disordered" evidence="6">
    <location>
        <begin position="247"/>
        <end position="270"/>
    </location>
</feature>
<accession>A0A8C2Z9M8</accession>
<evidence type="ECO:0000256" key="3">
    <source>
        <dbReference type="ARBA" id="ARBA00022989"/>
    </source>
</evidence>
<reference evidence="8" key="1">
    <citation type="submission" date="2025-08" db="UniProtKB">
        <authorList>
            <consortium name="Ensembl"/>
        </authorList>
    </citation>
    <scope>IDENTIFICATION</scope>
</reference>
<dbReference type="GO" id="GO:0002355">
    <property type="term" value="P:detection of tumor cell"/>
    <property type="evidence" value="ECO:0007669"/>
    <property type="project" value="TreeGrafter"/>
</dbReference>
<evidence type="ECO:0000256" key="2">
    <source>
        <dbReference type="ARBA" id="ARBA00022692"/>
    </source>
</evidence>
<dbReference type="InterPro" id="IPR013106">
    <property type="entry name" value="Ig_V-set"/>
</dbReference>
<dbReference type="InterPro" id="IPR013783">
    <property type="entry name" value="Ig-like_fold"/>
</dbReference>
<dbReference type="Ensembl" id="ENSCLMT00005025218.1">
    <property type="protein sequence ID" value="ENSCLMP00005024110.1"/>
    <property type="gene ID" value="ENSCLMG00005011920.1"/>
</dbReference>
<name>A0A8C2Z9M8_CYCLU</name>
<dbReference type="GO" id="GO:0005886">
    <property type="term" value="C:plasma membrane"/>
    <property type="evidence" value="ECO:0007669"/>
    <property type="project" value="TreeGrafter"/>
</dbReference>
<reference evidence="8" key="2">
    <citation type="submission" date="2025-09" db="UniProtKB">
        <authorList>
            <consortium name="Ensembl"/>
        </authorList>
    </citation>
    <scope>IDENTIFICATION</scope>
</reference>
<dbReference type="InterPro" id="IPR053096">
    <property type="entry name" value="CRTAM"/>
</dbReference>
<dbReference type="GO" id="GO:0002860">
    <property type="term" value="P:positive regulation of natural killer cell mediated cytotoxicity directed against tumor cell target"/>
    <property type="evidence" value="ECO:0007669"/>
    <property type="project" value="TreeGrafter"/>
</dbReference>
<dbReference type="PANTHER" id="PTHR47118">
    <property type="entry name" value="CYTOTOXIC AND REGULATORY T-CELL MOLECULE"/>
    <property type="match status" value="1"/>
</dbReference>
<organism evidence="8 9">
    <name type="scientific">Cyclopterus lumpus</name>
    <name type="common">Lumpsucker</name>
    <dbReference type="NCBI Taxonomy" id="8103"/>
    <lineage>
        <taxon>Eukaryota</taxon>
        <taxon>Metazoa</taxon>
        <taxon>Chordata</taxon>
        <taxon>Craniata</taxon>
        <taxon>Vertebrata</taxon>
        <taxon>Euteleostomi</taxon>
        <taxon>Actinopterygii</taxon>
        <taxon>Neopterygii</taxon>
        <taxon>Teleostei</taxon>
        <taxon>Neoteleostei</taxon>
        <taxon>Acanthomorphata</taxon>
        <taxon>Eupercaria</taxon>
        <taxon>Perciformes</taxon>
        <taxon>Cottioidei</taxon>
        <taxon>Cottales</taxon>
        <taxon>Cyclopteridae</taxon>
        <taxon>Cyclopterus</taxon>
    </lineage>
</organism>
<feature type="region of interest" description="Disordered" evidence="6">
    <location>
        <begin position="208"/>
        <end position="233"/>
    </location>
</feature>
<comment type="subcellular location">
    <subcellularLocation>
        <location evidence="1">Membrane</location>
        <topology evidence="1">Single-pass membrane protein</topology>
    </subcellularLocation>
</comment>
<evidence type="ECO:0000256" key="5">
    <source>
        <dbReference type="ARBA" id="ARBA00023157"/>
    </source>
</evidence>
<dbReference type="InterPro" id="IPR013162">
    <property type="entry name" value="CD80_C2-set"/>
</dbReference>
<proteinExistence type="predicted"/>
<dbReference type="InterPro" id="IPR036179">
    <property type="entry name" value="Ig-like_dom_sf"/>
</dbReference>
<keyword evidence="5" id="KW-1015">Disulfide bond</keyword>
<feature type="compositionally biased region" description="Polar residues" evidence="6">
    <location>
        <begin position="252"/>
        <end position="264"/>
    </location>
</feature>
<evidence type="ECO:0000256" key="6">
    <source>
        <dbReference type="SAM" id="MobiDB-lite"/>
    </source>
</evidence>
<dbReference type="Pfam" id="PF08205">
    <property type="entry name" value="C2-set_2"/>
    <property type="match status" value="1"/>
</dbReference>
<evidence type="ECO:0000313" key="8">
    <source>
        <dbReference type="Ensembl" id="ENSCLMP00005024110.1"/>
    </source>
</evidence>
<evidence type="ECO:0000256" key="1">
    <source>
        <dbReference type="ARBA" id="ARBA00004167"/>
    </source>
</evidence>
<feature type="compositionally biased region" description="Low complexity" evidence="6">
    <location>
        <begin position="208"/>
        <end position="227"/>
    </location>
</feature>
<dbReference type="AlphaFoldDB" id="A0A8C2Z9M8"/>
<dbReference type="Proteomes" id="UP000694565">
    <property type="component" value="Unplaced"/>
</dbReference>
<dbReference type="InterPro" id="IPR003599">
    <property type="entry name" value="Ig_sub"/>
</dbReference>
<dbReference type="Pfam" id="PF07686">
    <property type="entry name" value="V-set"/>
    <property type="match status" value="1"/>
</dbReference>
<dbReference type="GO" id="GO:0005102">
    <property type="term" value="F:signaling receptor binding"/>
    <property type="evidence" value="ECO:0007669"/>
    <property type="project" value="TreeGrafter"/>
</dbReference>
<sequence>MYKDMDVSMCLIAVSLAVWQRVTVRKGQTLSLSCPITDAHINHVDWRNPEGYVMFFNNQEVLKDKRYSINKLSLSEFTISISDITFKDGGIYTCSQYDAHTTEKKVEVTVLGRPKMEVAKNEGTFVIKCTAEGNHYPPQISWKLDNGPEIIAHGQEEVRKYDDKKYVTMEMLQVRSVENRITVKCLVRHPALYSRPLMNFVQIGPDSTKPWGTTTTSSPSTQPRGSTEVPGTTTVFKHGRTTVYLATRGSKGPSSESSITTVTAPSGRPLVPVKSTGSHLSTDGELLGFYLCIIFMLCGP</sequence>
<dbReference type="SUPFAM" id="SSF48726">
    <property type="entry name" value="Immunoglobulin"/>
    <property type="match status" value="2"/>
</dbReference>
<keyword evidence="9" id="KW-1185">Reference proteome</keyword>
<dbReference type="Gene3D" id="2.60.40.10">
    <property type="entry name" value="Immunoglobulins"/>
    <property type="match status" value="2"/>
</dbReference>
<evidence type="ECO:0000259" key="7">
    <source>
        <dbReference type="PROSITE" id="PS50835"/>
    </source>
</evidence>
<evidence type="ECO:0000256" key="4">
    <source>
        <dbReference type="ARBA" id="ARBA00023136"/>
    </source>
</evidence>
<evidence type="ECO:0000313" key="9">
    <source>
        <dbReference type="Proteomes" id="UP000694565"/>
    </source>
</evidence>
<dbReference type="GeneTree" id="ENSGT00940000159804"/>
<keyword evidence="4" id="KW-0472">Membrane</keyword>
<protein>
    <recommendedName>
        <fullName evidence="7">Ig-like domain-containing protein</fullName>
    </recommendedName>
</protein>
<keyword evidence="2" id="KW-0812">Transmembrane</keyword>
<dbReference type="InterPro" id="IPR007110">
    <property type="entry name" value="Ig-like_dom"/>
</dbReference>
<keyword evidence="3" id="KW-1133">Transmembrane helix</keyword>